<protein>
    <recommendedName>
        <fullName evidence="4">B30.2/SPRY domain-containing protein</fullName>
    </recommendedName>
</protein>
<evidence type="ECO:0000313" key="3">
    <source>
        <dbReference type="Proteomes" id="UP000023152"/>
    </source>
</evidence>
<dbReference type="SUPFAM" id="SSF49899">
    <property type="entry name" value="Concanavalin A-like lectins/glucanases"/>
    <property type="match status" value="1"/>
</dbReference>
<feature type="region of interest" description="Disordered" evidence="1">
    <location>
        <begin position="1"/>
        <end position="20"/>
    </location>
</feature>
<evidence type="ECO:0000313" key="2">
    <source>
        <dbReference type="EMBL" id="ETO35086.1"/>
    </source>
</evidence>
<feature type="compositionally biased region" description="Basic and acidic residues" evidence="1">
    <location>
        <begin position="1"/>
        <end position="18"/>
    </location>
</feature>
<keyword evidence="3" id="KW-1185">Reference proteome</keyword>
<comment type="caution">
    <text evidence="2">The sequence shown here is derived from an EMBL/GenBank/DDBJ whole genome shotgun (WGS) entry which is preliminary data.</text>
</comment>
<dbReference type="Gene3D" id="2.60.120.920">
    <property type="match status" value="1"/>
</dbReference>
<dbReference type="EMBL" id="ASPP01001972">
    <property type="protein sequence ID" value="ETO35086.1"/>
    <property type="molecule type" value="Genomic_DNA"/>
</dbReference>
<reference evidence="2 3" key="1">
    <citation type="journal article" date="2013" name="Curr. Biol.">
        <title>The Genome of the Foraminiferan Reticulomyxa filosa.</title>
        <authorList>
            <person name="Glockner G."/>
            <person name="Hulsmann N."/>
            <person name="Schleicher M."/>
            <person name="Noegel A.A."/>
            <person name="Eichinger L."/>
            <person name="Gallinger C."/>
            <person name="Pawlowski J."/>
            <person name="Sierra R."/>
            <person name="Euteneuer U."/>
            <person name="Pillet L."/>
            <person name="Moustafa A."/>
            <person name="Platzer M."/>
            <person name="Groth M."/>
            <person name="Szafranski K."/>
            <person name="Schliwa M."/>
        </authorList>
    </citation>
    <scope>NUCLEOTIDE SEQUENCE [LARGE SCALE GENOMIC DNA]</scope>
</reference>
<dbReference type="Proteomes" id="UP000023152">
    <property type="component" value="Unassembled WGS sequence"/>
</dbReference>
<accession>X6PA87</accession>
<dbReference type="InterPro" id="IPR043136">
    <property type="entry name" value="B30.2/SPRY_sf"/>
</dbReference>
<evidence type="ECO:0000256" key="1">
    <source>
        <dbReference type="SAM" id="MobiDB-lite"/>
    </source>
</evidence>
<dbReference type="CDD" id="cd11709">
    <property type="entry name" value="SPRY"/>
    <property type="match status" value="1"/>
</dbReference>
<evidence type="ECO:0008006" key="4">
    <source>
        <dbReference type="Google" id="ProtNLM"/>
    </source>
</evidence>
<name>X6PA87_RETFI</name>
<sequence>MKMDRITSAKKNSTRECGRTNFTTFSNPTDRFDTNGLVGDLKLTNERRTVYLPEPADNYVTLFRETEIEVGKFEWSVRVDKAGDRQAVIGVATGSALAQISGKFCDETTGFGYGVNGLFRSGGKITAGKGRDCSLSEEDILFIRLDLKLKTLQFAKNGILLDMVIPRVAPGKYRLAIALVDEGEQYTIVNPTDYLARFAKVQ</sequence>
<proteinExistence type="predicted"/>
<dbReference type="InterPro" id="IPR013320">
    <property type="entry name" value="ConA-like_dom_sf"/>
</dbReference>
<gene>
    <name evidence="2" type="ORF">RFI_01986</name>
</gene>
<organism evidence="2 3">
    <name type="scientific">Reticulomyxa filosa</name>
    <dbReference type="NCBI Taxonomy" id="46433"/>
    <lineage>
        <taxon>Eukaryota</taxon>
        <taxon>Sar</taxon>
        <taxon>Rhizaria</taxon>
        <taxon>Retaria</taxon>
        <taxon>Foraminifera</taxon>
        <taxon>Monothalamids</taxon>
        <taxon>Reticulomyxidae</taxon>
        <taxon>Reticulomyxa</taxon>
    </lineage>
</organism>
<dbReference type="AlphaFoldDB" id="X6PA87"/>